<evidence type="ECO:0000313" key="1">
    <source>
        <dbReference type="EMBL" id="SMO99016.1"/>
    </source>
</evidence>
<evidence type="ECO:0000313" key="2">
    <source>
        <dbReference type="Proteomes" id="UP000320300"/>
    </source>
</evidence>
<accession>A0A521FSB7</accession>
<reference evidence="1 2" key="1">
    <citation type="submission" date="2017-05" db="EMBL/GenBank/DDBJ databases">
        <authorList>
            <person name="Varghese N."/>
            <person name="Submissions S."/>
        </authorList>
    </citation>
    <scope>NUCLEOTIDE SEQUENCE [LARGE SCALE GENOMIC DNA]</scope>
    <source>
        <strain evidence="1 2">DSM 19036</strain>
    </source>
</reference>
<dbReference type="EMBL" id="FXTN01000019">
    <property type="protein sequence ID" value="SMO99016.1"/>
    <property type="molecule type" value="Genomic_DNA"/>
</dbReference>
<evidence type="ECO:0008006" key="3">
    <source>
        <dbReference type="Google" id="ProtNLM"/>
    </source>
</evidence>
<name>A0A521FSB7_9SPHI</name>
<dbReference type="Proteomes" id="UP000320300">
    <property type="component" value="Unassembled WGS sequence"/>
</dbReference>
<gene>
    <name evidence="1" type="ORF">SAMN06265348_11926</name>
</gene>
<sequence>MKIIGRLTRNAQVRNVSEEQKVVNFSVALSGDSVRS</sequence>
<dbReference type="AlphaFoldDB" id="A0A521FSB7"/>
<proteinExistence type="predicted"/>
<keyword evidence="2" id="KW-1185">Reference proteome</keyword>
<organism evidence="1 2">
    <name type="scientific">Pedobacter westerhofensis</name>
    <dbReference type="NCBI Taxonomy" id="425512"/>
    <lineage>
        <taxon>Bacteria</taxon>
        <taxon>Pseudomonadati</taxon>
        <taxon>Bacteroidota</taxon>
        <taxon>Sphingobacteriia</taxon>
        <taxon>Sphingobacteriales</taxon>
        <taxon>Sphingobacteriaceae</taxon>
        <taxon>Pedobacter</taxon>
    </lineage>
</organism>
<protein>
    <recommendedName>
        <fullName evidence="3">Single-strand binding protein family protein</fullName>
    </recommendedName>
</protein>